<comment type="caution">
    <text evidence="1">The sequence shown here is derived from an EMBL/GenBank/DDBJ whole genome shotgun (WGS) entry which is preliminary data.</text>
</comment>
<protein>
    <recommendedName>
        <fullName evidence="3">4-oxalocrotonate tautomerase</fullName>
    </recommendedName>
</protein>
<dbReference type="Proteomes" id="UP000029227">
    <property type="component" value="Unassembled WGS sequence"/>
</dbReference>
<dbReference type="STRING" id="754436.JCM19237_5233"/>
<evidence type="ECO:0008006" key="3">
    <source>
        <dbReference type="Google" id="ProtNLM"/>
    </source>
</evidence>
<sequence length="128" mass="14631">MPLVRIKSLPFAQDVNVPRVLNLLSHVLAEANEIELRHVMATWDYMTPHHYAHGGKHVETQPEFSHPILVHLFAPNFNTEEQIAAMLELIASTISEQLPVDKRNVFINYSPAYSDGVYDEGHVVEWDM</sequence>
<dbReference type="SUPFAM" id="SSF55331">
    <property type="entry name" value="Tautomerase/MIF"/>
    <property type="match status" value="1"/>
</dbReference>
<accession>A0A090QGS3</accession>
<proteinExistence type="predicted"/>
<dbReference type="eggNOG" id="ENOG50330KX">
    <property type="taxonomic scope" value="Bacteria"/>
</dbReference>
<dbReference type="AlphaFoldDB" id="A0A090QGS3"/>
<organism evidence="1 2">
    <name type="scientific">Photobacterium aphoticum</name>
    <dbReference type="NCBI Taxonomy" id="754436"/>
    <lineage>
        <taxon>Bacteria</taxon>
        <taxon>Pseudomonadati</taxon>
        <taxon>Pseudomonadota</taxon>
        <taxon>Gammaproteobacteria</taxon>
        <taxon>Vibrionales</taxon>
        <taxon>Vibrionaceae</taxon>
        <taxon>Photobacterium</taxon>
    </lineage>
</organism>
<gene>
    <name evidence="1" type="ORF">JCM19237_5233</name>
</gene>
<name>A0A090QGS3_9GAMM</name>
<dbReference type="InterPro" id="IPR014347">
    <property type="entry name" value="Tautomerase/MIF_sf"/>
</dbReference>
<dbReference type="EMBL" id="BBMN01000001">
    <property type="protein sequence ID" value="GAL02340.1"/>
    <property type="molecule type" value="Genomic_DNA"/>
</dbReference>
<reference evidence="1 2" key="1">
    <citation type="journal article" date="2014" name="Genome Announc.">
        <title>Draft Genome Sequences of Two Vibrionaceae Species, Vibrio ponticus C121 and Photobacterium aphoticum C119, Isolated as Coral Reef Microbiota.</title>
        <authorList>
            <person name="Al-saari N."/>
            <person name="Meirelles P.M."/>
            <person name="Mino S."/>
            <person name="Suda W."/>
            <person name="Oshima K."/>
            <person name="Hattori M."/>
            <person name="Ohkuma M."/>
            <person name="Thompson F.L."/>
            <person name="Gomez-Gil B."/>
            <person name="Sawabe T."/>
            <person name="Sawabe T."/>
        </authorList>
    </citation>
    <scope>NUCLEOTIDE SEQUENCE [LARGE SCALE GENOMIC DNA]</scope>
    <source>
        <strain evidence="1 2">JCM 19237</strain>
    </source>
</reference>
<evidence type="ECO:0000313" key="2">
    <source>
        <dbReference type="Proteomes" id="UP000029227"/>
    </source>
</evidence>
<evidence type="ECO:0000313" key="1">
    <source>
        <dbReference type="EMBL" id="GAL02340.1"/>
    </source>
</evidence>